<keyword evidence="12" id="KW-1185">Reference proteome</keyword>
<comment type="caution">
    <text evidence="11">The sequence shown here is derived from an EMBL/GenBank/DDBJ whole genome shotgun (WGS) entry which is preliminary data.</text>
</comment>
<accession>A0A844ZLR4</accession>
<dbReference type="GO" id="GO:0006355">
    <property type="term" value="P:regulation of DNA-templated transcription"/>
    <property type="evidence" value="ECO:0007669"/>
    <property type="project" value="InterPro"/>
</dbReference>
<dbReference type="PANTHER" id="PTHR32071">
    <property type="entry name" value="TRANSCRIPTIONAL REGULATORY PROTEIN"/>
    <property type="match status" value="1"/>
</dbReference>
<dbReference type="SUPFAM" id="SSF52172">
    <property type="entry name" value="CheY-like"/>
    <property type="match status" value="1"/>
</dbReference>
<keyword evidence="5" id="KW-0238">DNA-binding</keyword>
<dbReference type="FunFam" id="3.40.50.300:FF:000006">
    <property type="entry name" value="DNA-binding transcriptional regulator NtrC"/>
    <property type="match status" value="1"/>
</dbReference>
<dbReference type="Pfam" id="PF25601">
    <property type="entry name" value="AAA_lid_14"/>
    <property type="match status" value="1"/>
</dbReference>
<dbReference type="InterPro" id="IPR001789">
    <property type="entry name" value="Sig_transdc_resp-reg_receiver"/>
</dbReference>
<evidence type="ECO:0000259" key="9">
    <source>
        <dbReference type="PROSITE" id="PS50045"/>
    </source>
</evidence>
<dbReference type="Pfam" id="PF02954">
    <property type="entry name" value="HTH_8"/>
    <property type="match status" value="1"/>
</dbReference>
<feature type="modified residue" description="4-aspartylphosphate" evidence="8">
    <location>
        <position position="50"/>
    </location>
</feature>
<dbReference type="Gene3D" id="3.40.50.300">
    <property type="entry name" value="P-loop containing nucleotide triphosphate hydrolases"/>
    <property type="match status" value="1"/>
</dbReference>
<evidence type="ECO:0000256" key="4">
    <source>
        <dbReference type="ARBA" id="ARBA00023015"/>
    </source>
</evidence>
<evidence type="ECO:0000256" key="5">
    <source>
        <dbReference type="ARBA" id="ARBA00023125"/>
    </source>
</evidence>
<dbReference type="Gene3D" id="1.10.8.60">
    <property type="match status" value="1"/>
</dbReference>
<dbReference type="InterPro" id="IPR058031">
    <property type="entry name" value="AAA_lid_NorR"/>
</dbReference>
<dbReference type="Proteomes" id="UP000435243">
    <property type="component" value="Unassembled WGS sequence"/>
</dbReference>
<dbReference type="PROSITE" id="PS50045">
    <property type="entry name" value="SIGMA54_INTERACT_4"/>
    <property type="match status" value="1"/>
</dbReference>
<keyword evidence="6" id="KW-0010">Activator</keyword>
<dbReference type="SMART" id="SM00382">
    <property type="entry name" value="AAA"/>
    <property type="match status" value="1"/>
</dbReference>
<dbReference type="GO" id="GO:0043565">
    <property type="term" value="F:sequence-specific DNA binding"/>
    <property type="evidence" value="ECO:0007669"/>
    <property type="project" value="InterPro"/>
</dbReference>
<organism evidence="11 12">
    <name type="scientific">Alteraurantiacibacter aestuarii</name>
    <dbReference type="NCBI Taxonomy" id="650004"/>
    <lineage>
        <taxon>Bacteria</taxon>
        <taxon>Pseudomonadati</taxon>
        <taxon>Pseudomonadota</taxon>
        <taxon>Alphaproteobacteria</taxon>
        <taxon>Sphingomonadales</taxon>
        <taxon>Erythrobacteraceae</taxon>
        <taxon>Alteraurantiacibacter</taxon>
    </lineage>
</organism>
<dbReference type="InterPro" id="IPR025943">
    <property type="entry name" value="Sigma_54_int_dom_ATP-bd_2"/>
</dbReference>
<dbReference type="InterPro" id="IPR009057">
    <property type="entry name" value="Homeodomain-like_sf"/>
</dbReference>
<dbReference type="InterPro" id="IPR002078">
    <property type="entry name" value="Sigma_54_int"/>
</dbReference>
<keyword evidence="8" id="KW-0597">Phosphoprotein</keyword>
<dbReference type="InterPro" id="IPR011006">
    <property type="entry name" value="CheY-like_superfamily"/>
</dbReference>
<dbReference type="PANTHER" id="PTHR32071:SF117">
    <property type="entry name" value="PTS-DEPENDENT DIHYDROXYACETONE KINASE OPERON REGULATORY PROTEIN-RELATED"/>
    <property type="match status" value="1"/>
</dbReference>
<protein>
    <submittedName>
        <fullName evidence="11">Response regulator</fullName>
    </submittedName>
</protein>
<keyword evidence="3" id="KW-0902">Two-component regulatory system</keyword>
<dbReference type="EMBL" id="WTYY01000004">
    <property type="protein sequence ID" value="MXO88745.1"/>
    <property type="molecule type" value="Genomic_DNA"/>
</dbReference>
<dbReference type="Pfam" id="PF00158">
    <property type="entry name" value="Sigma54_activat"/>
    <property type="match status" value="1"/>
</dbReference>
<keyword evidence="7" id="KW-0804">Transcription</keyword>
<feature type="domain" description="Sigma-54 factor interaction" evidence="9">
    <location>
        <begin position="139"/>
        <end position="368"/>
    </location>
</feature>
<dbReference type="GO" id="GO:0005524">
    <property type="term" value="F:ATP binding"/>
    <property type="evidence" value="ECO:0007669"/>
    <property type="project" value="UniProtKB-KW"/>
</dbReference>
<evidence type="ECO:0000256" key="3">
    <source>
        <dbReference type="ARBA" id="ARBA00023012"/>
    </source>
</evidence>
<dbReference type="InterPro" id="IPR027417">
    <property type="entry name" value="P-loop_NTPase"/>
</dbReference>
<evidence type="ECO:0000313" key="11">
    <source>
        <dbReference type="EMBL" id="MXO88745.1"/>
    </source>
</evidence>
<dbReference type="SUPFAM" id="SSF52540">
    <property type="entry name" value="P-loop containing nucleoside triphosphate hydrolases"/>
    <property type="match status" value="1"/>
</dbReference>
<dbReference type="PROSITE" id="PS00676">
    <property type="entry name" value="SIGMA54_INTERACT_2"/>
    <property type="match status" value="1"/>
</dbReference>
<dbReference type="CDD" id="cd00009">
    <property type="entry name" value="AAA"/>
    <property type="match status" value="1"/>
</dbReference>
<evidence type="ECO:0000256" key="6">
    <source>
        <dbReference type="ARBA" id="ARBA00023159"/>
    </source>
</evidence>
<evidence type="ECO:0000256" key="2">
    <source>
        <dbReference type="ARBA" id="ARBA00022840"/>
    </source>
</evidence>
<dbReference type="Gene3D" id="1.10.10.60">
    <property type="entry name" value="Homeodomain-like"/>
    <property type="match status" value="1"/>
</dbReference>
<proteinExistence type="predicted"/>
<gene>
    <name evidence="11" type="ORF">GRI32_08320</name>
</gene>
<dbReference type="SMART" id="SM00448">
    <property type="entry name" value="REC"/>
    <property type="match status" value="1"/>
</dbReference>
<evidence type="ECO:0000313" key="12">
    <source>
        <dbReference type="Proteomes" id="UP000435243"/>
    </source>
</evidence>
<evidence type="ECO:0000256" key="1">
    <source>
        <dbReference type="ARBA" id="ARBA00022741"/>
    </source>
</evidence>
<evidence type="ECO:0000256" key="8">
    <source>
        <dbReference type="PROSITE-ProRule" id="PRU00169"/>
    </source>
</evidence>
<dbReference type="GO" id="GO:0000160">
    <property type="term" value="P:phosphorelay signal transduction system"/>
    <property type="evidence" value="ECO:0007669"/>
    <property type="project" value="UniProtKB-KW"/>
</dbReference>
<feature type="domain" description="Response regulatory" evidence="10">
    <location>
        <begin position="1"/>
        <end position="115"/>
    </location>
</feature>
<dbReference type="PROSITE" id="PS00688">
    <property type="entry name" value="SIGMA54_INTERACT_3"/>
    <property type="match status" value="1"/>
</dbReference>
<keyword evidence="1" id="KW-0547">Nucleotide-binding</keyword>
<dbReference type="InterPro" id="IPR025944">
    <property type="entry name" value="Sigma_54_int_dom_CS"/>
</dbReference>
<keyword evidence="4" id="KW-0805">Transcription regulation</keyword>
<dbReference type="AlphaFoldDB" id="A0A844ZLR4"/>
<sequence>MVIEDSPSLAQTYAGILEGAGHSVVVVENGAEADSAIASMPKPFDAILLDLQLPDYDGLDWLEQRPQLAQESAVVVVTADGSINRAISAMRLGAYDFLVKPIAPPRLLTTARNALERQKLYEKAEVISRIVGRESFQGFIGKSTPMQAVYSAIENVATSKATVFITGESGTGKEVAAEAIHQTGPRARKRFVAINCGAIPENLLESELFGHVKGSFTGAIADRKGAAREADGGTLFLDEICEMDLSLQVKLLRFLQSGMVQPVGSSRPEPVNVRVICATNRDPSREVAEGRFREDLFYRLAVIPLELPPLRDRPGDVSLIAQSFLERFGEEEAKHFEPLSAQVSAALEQRQWPGNVRELQNLIRRAVVMSAGPVIGLDDLPLERTHPAPARAADPAPAAFMADPAATASPDFAQSGPTTLADIERLAVEAAIHRAGGSIPKAAGELGVSASTIYRMKSRWQSA</sequence>
<dbReference type="Gene3D" id="3.40.50.2300">
    <property type="match status" value="1"/>
</dbReference>
<keyword evidence="2" id="KW-0067">ATP-binding</keyword>
<name>A0A844ZLR4_9SPHN</name>
<dbReference type="SUPFAM" id="SSF46689">
    <property type="entry name" value="Homeodomain-like"/>
    <property type="match status" value="1"/>
</dbReference>
<dbReference type="OrthoDB" id="7416568at2"/>
<dbReference type="InterPro" id="IPR003593">
    <property type="entry name" value="AAA+_ATPase"/>
</dbReference>
<dbReference type="InterPro" id="IPR002197">
    <property type="entry name" value="HTH_Fis"/>
</dbReference>
<reference evidence="11 12" key="1">
    <citation type="submission" date="2019-12" db="EMBL/GenBank/DDBJ databases">
        <title>Genomic-based taxomic classification of the family Erythrobacteraceae.</title>
        <authorList>
            <person name="Xu L."/>
        </authorList>
    </citation>
    <scope>NUCLEOTIDE SEQUENCE [LARGE SCALE GENOMIC DNA]</scope>
    <source>
        <strain evidence="11 12">JCM 16339</strain>
    </source>
</reference>
<dbReference type="Pfam" id="PF00072">
    <property type="entry name" value="Response_reg"/>
    <property type="match status" value="1"/>
</dbReference>
<evidence type="ECO:0000256" key="7">
    <source>
        <dbReference type="ARBA" id="ARBA00023163"/>
    </source>
</evidence>
<evidence type="ECO:0000259" key="10">
    <source>
        <dbReference type="PROSITE" id="PS50110"/>
    </source>
</evidence>
<dbReference type="PROSITE" id="PS50110">
    <property type="entry name" value="RESPONSE_REGULATORY"/>
    <property type="match status" value="1"/>
</dbReference>